<accession>A0A0K2VLB0</accession>
<protein>
    <submittedName>
        <fullName evidence="2">Uncharacterized protein</fullName>
    </submittedName>
</protein>
<dbReference type="AlphaFoldDB" id="A0A0K2VLB0"/>
<keyword evidence="1" id="KW-1133">Transmembrane helix</keyword>
<evidence type="ECO:0000256" key="1">
    <source>
        <dbReference type="SAM" id="Phobius"/>
    </source>
</evidence>
<evidence type="ECO:0000313" key="2">
    <source>
        <dbReference type="EMBL" id="CDW50776.1"/>
    </source>
</evidence>
<keyword evidence="1" id="KW-0472">Membrane</keyword>
<proteinExistence type="predicted"/>
<reference evidence="2" key="1">
    <citation type="submission" date="2014-05" db="EMBL/GenBank/DDBJ databases">
        <authorList>
            <person name="Chronopoulou M."/>
        </authorList>
    </citation>
    <scope>NUCLEOTIDE SEQUENCE</scope>
    <source>
        <tissue evidence="2">Whole organism</tissue>
    </source>
</reference>
<sequence length="88" mass="10178">METKLLMQLLTLGTLALFILLFIAVTMAMAGRKKRNTPETYSSDYKYTIMGNYILAGIFKILIFTPITYNVYSRIASLKINYYLITYE</sequence>
<organism evidence="2">
    <name type="scientific">Lepeophtheirus salmonis</name>
    <name type="common">Salmon louse</name>
    <name type="synonym">Caligus salmonis</name>
    <dbReference type="NCBI Taxonomy" id="72036"/>
    <lineage>
        <taxon>Eukaryota</taxon>
        <taxon>Metazoa</taxon>
        <taxon>Ecdysozoa</taxon>
        <taxon>Arthropoda</taxon>
        <taxon>Crustacea</taxon>
        <taxon>Multicrustacea</taxon>
        <taxon>Hexanauplia</taxon>
        <taxon>Copepoda</taxon>
        <taxon>Siphonostomatoida</taxon>
        <taxon>Caligidae</taxon>
        <taxon>Lepeophtheirus</taxon>
    </lineage>
</organism>
<feature type="transmembrane region" description="Helical" evidence="1">
    <location>
        <begin position="54"/>
        <end position="72"/>
    </location>
</feature>
<dbReference type="EMBL" id="HACA01033415">
    <property type="protein sequence ID" value="CDW50776.1"/>
    <property type="molecule type" value="Transcribed_RNA"/>
</dbReference>
<keyword evidence="1" id="KW-0812">Transmembrane</keyword>
<name>A0A0K2VLB0_LEPSM</name>